<proteinExistence type="inferred from homology"/>
<dbReference type="SUPFAM" id="SSF56645">
    <property type="entry name" value="Acyl-CoA dehydrogenase NM domain-like"/>
    <property type="match status" value="1"/>
</dbReference>
<dbReference type="InterPro" id="IPR037069">
    <property type="entry name" value="AcylCoA_DH/ox_N_sf"/>
</dbReference>
<evidence type="ECO:0000256" key="1">
    <source>
        <dbReference type="ARBA" id="ARBA00001974"/>
    </source>
</evidence>
<dbReference type="InterPro" id="IPR036250">
    <property type="entry name" value="AcylCo_DH-like_C"/>
</dbReference>
<keyword evidence="3 6" id="KW-0285">Flavoprotein</keyword>
<dbReference type="Gene3D" id="2.40.110.10">
    <property type="entry name" value="Butyryl-CoA Dehydrogenase, subunit A, domain 2"/>
    <property type="match status" value="1"/>
</dbReference>
<evidence type="ECO:0000256" key="2">
    <source>
        <dbReference type="ARBA" id="ARBA00009347"/>
    </source>
</evidence>
<dbReference type="EMBL" id="BAEQ01000040">
    <property type="protein sequence ID" value="GAC29053.1"/>
    <property type="molecule type" value="Genomic_DNA"/>
</dbReference>
<organism evidence="10 11">
    <name type="scientific">Brumicola pallidula DSM 14239 = ACAM 615</name>
    <dbReference type="NCBI Taxonomy" id="1121922"/>
    <lineage>
        <taxon>Bacteria</taxon>
        <taxon>Pseudomonadati</taxon>
        <taxon>Pseudomonadota</taxon>
        <taxon>Gammaproteobacteria</taxon>
        <taxon>Alteromonadales</taxon>
        <taxon>Alteromonadaceae</taxon>
        <taxon>Brumicola</taxon>
    </lineage>
</organism>
<reference evidence="11" key="1">
    <citation type="journal article" date="2014" name="Environ. Microbiol.">
        <title>Comparative genomics of the marine bacterial genus Glaciecola reveals the high degree of genomic diversity and genomic characteristic for cold adaptation.</title>
        <authorList>
            <person name="Qin Q.L."/>
            <person name="Xie B.B."/>
            <person name="Yu Y."/>
            <person name="Shu Y.L."/>
            <person name="Rong J.C."/>
            <person name="Zhang Y.J."/>
            <person name="Zhao D.L."/>
            <person name="Chen X.L."/>
            <person name="Zhang X.Y."/>
            <person name="Chen B."/>
            <person name="Zhou B.C."/>
            <person name="Zhang Y.Z."/>
        </authorList>
    </citation>
    <scope>NUCLEOTIDE SEQUENCE [LARGE SCALE GENOMIC DNA]</scope>
    <source>
        <strain evidence="11">ACAM 615</strain>
    </source>
</reference>
<evidence type="ECO:0000313" key="11">
    <source>
        <dbReference type="Proteomes" id="UP000006251"/>
    </source>
</evidence>
<evidence type="ECO:0000259" key="7">
    <source>
        <dbReference type="Pfam" id="PF00441"/>
    </source>
</evidence>
<evidence type="ECO:0000256" key="3">
    <source>
        <dbReference type="ARBA" id="ARBA00022630"/>
    </source>
</evidence>
<evidence type="ECO:0000313" key="10">
    <source>
        <dbReference type="EMBL" id="GAC29053.1"/>
    </source>
</evidence>
<dbReference type="PANTHER" id="PTHR43292:SF3">
    <property type="entry name" value="ACYL-COA DEHYDROGENASE FADE29"/>
    <property type="match status" value="1"/>
</dbReference>
<evidence type="ECO:0000256" key="4">
    <source>
        <dbReference type="ARBA" id="ARBA00022827"/>
    </source>
</evidence>
<dbReference type="GO" id="GO:0005886">
    <property type="term" value="C:plasma membrane"/>
    <property type="evidence" value="ECO:0007669"/>
    <property type="project" value="TreeGrafter"/>
</dbReference>
<dbReference type="Pfam" id="PF02770">
    <property type="entry name" value="Acyl-CoA_dh_M"/>
    <property type="match status" value="1"/>
</dbReference>
<dbReference type="SUPFAM" id="SSF47203">
    <property type="entry name" value="Acyl-CoA dehydrogenase C-terminal domain-like"/>
    <property type="match status" value="1"/>
</dbReference>
<keyword evidence="5 6" id="KW-0560">Oxidoreductase</keyword>
<dbReference type="Pfam" id="PF00441">
    <property type="entry name" value="Acyl-CoA_dh_1"/>
    <property type="match status" value="1"/>
</dbReference>
<dbReference type="Gene3D" id="1.20.140.10">
    <property type="entry name" value="Butyryl-CoA Dehydrogenase, subunit A, domain 3"/>
    <property type="match status" value="1"/>
</dbReference>
<accession>K6ZJJ4</accession>
<evidence type="ECO:0000256" key="6">
    <source>
        <dbReference type="RuleBase" id="RU362125"/>
    </source>
</evidence>
<evidence type="ECO:0000259" key="9">
    <source>
        <dbReference type="Pfam" id="PF02771"/>
    </source>
</evidence>
<dbReference type="STRING" id="1121922.GCA_000428905_01914"/>
<feature type="domain" description="Acyl-CoA dehydrogenase/oxidase C-terminal" evidence="7">
    <location>
        <begin position="233"/>
        <end position="396"/>
    </location>
</feature>
<dbReference type="InterPro" id="IPR052161">
    <property type="entry name" value="Mycobact_Acyl-CoA_DH"/>
</dbReference>
<dbReference type="InterPro" id="IPR009100">
    <property type="entry name" value="AcylCoA_DH/oxidase_NM_dom_sf"/>
</dbReference>
<dbReference type="InterPro" id="IPR009075">
    <property type="entry name" value="AcylCo_DH/oxidase_C"/>
</dbReference>
<dbReference type="Gene3D" id="1.10.540.10">
    <property type="entry name" value="Acyl-CoA dehydrogenase/oxidase, N-terminal domain"/>
    <property type="match status" value="1"/>
</dbReference>
<name>K6ZJJ4_9ALTE</name>
<dbReference type="OrthoDB" id="9769473at2"/>
<sequence>MILNLTDEEKCFHKELKDFLSHELTQDIVEESLKTTSVFADKDLALKWQSKLAKQGWAAQLWPEKYGGIKWTPIQKYLFEVECAKAGAPMLIPLGLKMVGPVIIKFGTEEQKERFLPNILSGDDYWCQGYSEPGSGSDLASLRCKAELKDGKFIVNGSKIWTTHAHYSNWIFCLVRTKNTPKPQAGISFLLIPMNSKGITVRPIISISGEHDLNEVFFEDVQVDTNNLIGEQGQGWECAKYLLTLERGASVASARLRSTLIRINKLTETEQLDSKNKVNTSFYVKQKLNSLDARLCAFENTEFRLQKQINSGFDYGFEPSLLKTEATELEQALAELAVEVIGPRAQILVRDSLSQAWPSATSDDVDWALPRYLNSRSATIYAGTNEIQRNLIARSIFANT</sequence>
<dbReference type="InterPro" id="IPR046373">
    <property type="entry name" value="Acyl-CoA_Oxase/DH_mid-dom_sf"/>
</dbReference>
<dbReference type="InterPro" id="IPR006091">
    <property type="entry name" value="Acyl-CoA_Oxase/DH_mid-dom"/>
</dbReference>
<comment type="cofactor">
    <cofactor evidence="1 6">
        <name>FAD</name>
        <dbReference type="ChEBI" id="CHEBI:57692"/>
    </cofactor>
</comment>
<feature type="domain" description="Acyl-CoA dehydrogenase/oxidase N-terminal" evidence="9">
    <location>
        <begin position="6"/>
        <end position="123"/>
    </location>
</feature>
<dbReference type="RefSeq" id="WP_006011576.1">
    <property type="nucleotide sequence ID" value="NZ_BAEQ01000040.1"/>
</dbReference>
<comment type="caution">
    <text evidence="10">The sequence shown here is derived from an EMBL/GenBank/DDBJ whole genome shotgun (WGS) entry which is preliminary data.</text>
</comment>
<dbReference type="GO" id="GO:0016627">
    <property type="term" value="F:oxidoreductase activity, acting on the CH-CH group of donors"/>
    <property type="evidence" value="ECO:0007669"/>
    <property type="project" value="InterPro"/>
</dbReference>
<protein>
    <submittedName>
        <fullName evidence="10">Acyl-CoA dehydrogenase domain-containing protein</fullName>
    </submittedName>
</protein>
<dbReference type="Pfam" id="PF02771">
    <property type="entry name" value="Acyl-CoA_dh_N"/>
    <property type="match status" value="1"/>
</dbReference>
<keyword evidence="4 6" id="KW-0274">FAD</keyword>
<feature type="domain" description="Acyl-CoA oxidase/dehydrogenase middle" evidence="8">
    <location>
        <begin position="127"/>
        <end position="221"/>
    </location>
</feature>
<dbReference type="GO" id="GO:0050660">
    <property type="term" value="F:flavin adenine dinucleotide binding"/>
    <property type="evidence" value="ECO:0007669"/>
    <property type="project" value="InterPro"/>
</dbReference>
<comment type="similarity">
    <text evidence="2 6">Belongs to the acyl-CoA dehydrogenase family.</text>
</comment>
<evidence type="ECO:0000256" key="5">
    <source>
        <dbReference type="ARBA" id="ARBA00023002"/>
    </source>
</evidence>
<dbReference type="InterPro" id="IPR013786">
    <property type="entry name" value="AcylCoA_DH/ox_N"/>
</dbReference>
<dbReference type="PANTHER" id="PTHR43292">
    <property type="entry name" value="ACYL-COA DEHYDROGENASE"/>
    <property type="match status" value="1"/>
</dbReference>
<keyword evidence="11" id="KW-1185">Reference proteome</keyword>
<evidence type="ECO:0000259" key="8">
    <source>
        <dbReference type="Pfam" id="PF02770"/>
    </source>
</evidence>
<dbReference type="Proteomes" id="UP000006251">
    <property type="component" value="Unassembled WGS sequence"/>
</dbReference>
<gene>
    <name evidence="10" type="ORF">GPAL_2192</name>
</gene>
<dbReference type="AlphaFoldDB" id="K6ZJJ4"/>